<dbReference type="Proteomes" id="UP001430953">
    <property type="component" value="Unassembled WGS sequence"/>
</dbReference>
<evidence type="ECO:0000313" key="3">
    <source>
        <dbReference type="Proteomes" id="UP001430953"/>
    </source>
</evidence>
<protein>
    <submittedName>
        <fullName evidence="2">Uncharacterized protein</fullName>
    </submittedName>
</protein>
<accession>A0AAW2GWP7</accession>
<reference evidence="2 3" key="1">
    <citation type="submission" date="2023-03" db="EMBL/GenBank/DDBJ databases">
        <title>High recombination rates correlate with genetic variation in Cardiocondyla obscurior ants.</title>
        <authorList>
            <person name="Errbii M."/>
        </authorList>
    </citation>
    <scope>NUCLEOTIDE SEQUENCE [LARGE SCALE GENOMIC DNA]</scope>
    <source>
        <strain evidence="2">Alpha-2009</strain>
        <tissue evidence="2">Whole body</tissue>
    </source>
</reference>
<sequence length="177" mass="20070">MGELIYIQSLVRCIHNCILLRTILILVGCISSVQVQVTKSDLPAASPDRPFLFRIRVGFGAAIEHPLTFLERCTSIMDGLLPRFTPPRRLSRDRPGNERSSSSSSSSSLSRKRKKKETLKELGELRIPSQRQRPLFTYSTGTMRDHWLRLKAFLAIPTIYKSSQLCSVYRECTSVAL</sequence>
<dbReference type="EMBL" id="JADYXP020000002">
    <property type="protein sequence ID" value="KAL0131708.1"/>
    <property type="molecule type" value="Genomic_DNA"/>
</dbReference>
<evidence type="ECO:0000256" key="1">
    <source>
        <dbReference type="SAM" id="MobiDB-lite"/>
    </source>
</evidence>
<feature type="region of interest" description="Disordered" evidence="1">
    <location>
        <begin position="84"/>
        <end position="124"/>
    </location>
</feature>
<feature type="compositionally biased region" description="Low complexity" evidence="1">
    <location>
        <begin position="98"/>
        <end position="109"/>
    </location>
</feature>
<keyword evidence="3" id="KW-1185">Reference proteome</keyword>
<proteinExistence type="predicted"/>
<comment type="caution">
    <text evidence="2">The sequence shown here is derived from an EMBL/GenBank/DDBJ whole genome shotgun (WGS) entry which is preliminary data.</text>
</comment>
<evidence type="ECO:0000313" key="2">
    <source>
        <dbReference type="EMBL" id="KAL0131708.1"/>
    </source>
</evidence>
<name>A0AAW2GWP7_9HYME</name>
<dbReference type="AlphaFoldDB" id="A0AAW2GWP7"/>
<gene>
    <name evidence="2" type="ORF">PUN28_002926</name>
</gene>
<organism evidence="2 3">
    <name type="scientific">Cardiocondyla obscurior</name>
    <dbReference type="NCBI Taxonomy" id="286306"/>
    <lineage>
        <taxon>Eukaryota</taxon>
        <taxon>Metazoa</taxon>
        <taxon>Ecdysozoa</taxon>
        <taxon>Arthropoda</taxon>
        <taxon>Hexapoda</taxon>
        <taxon>Insecta</taxon>
        <taxon>Pterygota</taxon>
        <taxon>Neoptera</taxon>
        <taxon>Endopterygota</taxon>
        <taxon>Hymenoptera</taxon>
        <taxon>Apocrita</taxon>
        <taxon>Aculeata</taxon>
        <taxon>Formicoidea</taxon>
        <taxon>Formicidae</taxon>
        <taxon>Myrmicinae</taxon>
        <taxon>Cardiocondyla</taxon>
    </lineage>
</organism>